<keyword evidence="1" id="KW-1185">Reference proteome</keyword>
<dbReference type="WBParaSite" id="PSAMB.scaffold3146size19472.g20479.t1">
    <property type="protein sequence ID" value="PSAMB.scaffold3146size19472.g20479.t1"/>
    <property type="gene ID" value="PSAMB.scaffold3146size19472.g20479"/>
</dbReference>
<dbReference type="Proteomes" id="UP000887566">
    <property type="component" value="Unplaced"/>
</dbReference>
<dbReference type="AlphaFoldDB" id="A0A914W687"/>
<evidence type="ECO:0000313" key="1">
    <source>
        <dbReference type="Proteomes" id="UP000887566"/>
    </source>
</evidence>
<proteinExistence type="predicted"/>
<evidence type="ECO:0000313" key="2">
    <source>
        <dbReference type="WBParaSite" id="PSAMB.scaffold3146size19472.g20479.t1"/>
    </source>
</evidence>
<accession>A0A914W687</accession>
<organism evidence="1 2">
    <name type="scientific">Plectus sambesii</name>
    <dbReference type="NCBI Taxonomy" id="2011161"/>
    <lineage>
        <taxon>Eukaryota</taxon>
        <taxon>Metazoa</taxon>
        <taxon>Ecdysozoa</taxon>
        <taxon>Nematoda</taxon>
        <taxon>Chromadorea</taxon>
        <taxon>Plectida</taxon>
        <taxon>Plectina</taxon>
        <taxon>Plectoidea</taxon>
        <taxon>Plectidae</taxon>
        <taxon>Plectus</taxon>
    </lineage>
</organism>
<sequence>MSDKDEIMKSLSKAELTPAVSTVDQPTYFASGSLESLENSPDKDVSSRKIGELQSGDLVDDNARVVTFTGEERIHDADIDVLATYSRSTDTSSYKSTDSIPSYALRQLQFEALRIEPPFERPFIGHHLLIDSDGSFPSFDSLSPPDPHHSRPFSVDIGRPRRVCLATDAVAEDSQLVSDVITDVIEQYLSSLPLNTALSIHLRPVTPLAAPSLQVHFHPAPMDSSFSIAAENESSKSHDLATDQGQPVNRQACKSAASMCDSTSDSKLVEDASTPTVIDGDMMPSVQATISEEVLSVAPTRKDSYAPPASSSSAKKLLGIERSALELCAEDDLFSNHHRLLKAEKLTDDNDSVQASTAQTVLLTRPKAVELLKAKEKQRTMECQLGFDCPPTAAAQNLRVVGHRIVHQPCSELIPSIQTTFVEDDQLVEDIIPKSNLSSDKIKPITTELGEGDDDRPTVDVSISLEVVVSFDYE</sequence>
<name>A0A914W687_9BILA</name>
<protein>
    <submittedName>
        <fullName evidence="2">Uncharacterized protein</fullName>
    </submittedName>
</protein>
<reference evidence="2" key="1">
    <citation type="submission" date="2022-11" db="UniProtKB">
        <authorList>
            <consortium name="WormBaseParasite"/>
        </authorList>
    </citation>
    <scope>IDENTIFICATION</scope>
</reference>